<gene>
    <name evidence="1" type="ORF">ACFSXZ_27915</name>
</gene>
<keyword evidence="2" id="KW-1185">Reference proteome</keyword>
<dbReference type="RefSeq" id="WP_378268190.1">
    <property type="nucleotide sequence ID" value="NZ_JBHUKR010000017.1"/>
</dbReference>
<organism evidence="1 2">
    <name type="scientific">Amycolatopsis pigmentata</name>
    <dbReference type="NCBI Taxonomy" id="450801"/>
    <lineage>
        <taxon>Bacteria</taxon>
        <taxon>Bacillati</taxon>
        <taxon>Actinomycetota</taxon>
        <taxon>Actinomycetes</taxon>
        <taxon>Pseudonocardiales</taxon>
        <taxon>Pseudonocardiaceae</taxon>
        <taxon>Amycolatopsis</taxon>
    </lineage>
</organism>
<evidence type="ECO:0000313" key="1">
    <source>
        <dbReference type="EMBL" id="MFD2420162.1"/>
    </source>
</evidence>
<accession>A0ABW5G002</accession>
<dbReference type="Proteomes" id="UP001597417">
    <property type="component" value="Unassembled WGS sequence"/>
</dbReference>
<comment type="caution">
    <text evidence="1">The sequence shown here is derived from an EMBL/GenBank/DDBJ whole genome shotgun (WGS) entry which is preliminary data.</text>
</comment>
<evidence type="ECO:0000313" key="2">
    <source>
        <dbReference type="Proteomes" id="UP001597417"/>
    </source>
</evidence>
<protein>
    <submittedName>
        <fullName evidence="1">Uncharacterized protein</fullName>
    </submittedName>
</protein>
<proteinExistence type="predicted"/>
<dbReference type="EMBL" id="JBHUKR010000017">
    <property type="protein sequence ID" value="MFD2420162.1"/>
    <property type="molecule type" value="Genomic_DNA"/>
</dbReference>
<reference evidence="2" key="1">
    <citation type="journal article" date="2019" name="Int. J. Syst. Evol. Microbiol.">
        <title>The Global Catalogue of Microorganisms (GCM) 10K type strain sequencing project: providing services to taxonomists for standard genome sequencing and annotation.</title>
        <authorList>
            <consortium name="The Broad Institute Genomics Platform"/>
            <consortium name="The Broad Institute Genome Sequencing Center for Infectious Disease"/>
            <person name="Wu L."/>
            <person name="Ma J."/>
        </authorList>
    </citation>
    <scope>NUCLEOTIDE SEQUENCE [LARGE SCALE GENOMIC DNA]</scope>
    <source>
        <strain evidence="2">CGMCC 4.7645</strain>
    </source>
</reference>
<sequence length="265" mass="28333">MGFAGRLAAVVVVAGAAALWYFTGSGVSAGTAPADDAAKVYCLSADQRARLSDAATALGISPAAASTGQGPDFTRACDALTAAARIPQQQAVPSSPAKTALTALIPLVAGAALTWVTGFWRDERTQSRLLADALREASRNFRKTVRAEQRKWFGPPSGRRPVDVEMLAARDELAGQLRKIAILRAGWRMPGRLKDRLMDEPLLGEEMNTFAPGDTPEARAEKQERALKGLSAGIDDVVGALEQPWRWHRAMRGTTRPSEAKVSTQ</sequence>
<name>A0ABW5G002_9PSEU</name>